<dbReference type="Pfam" id="PF02319">
    <property type="entry name" value="WHD_E2F_TDP"/>
    <property type="match status" value="1"/>
</dbReference>
<feature type="coiled-coil region" evidence="7">
    <location>
        <begin position="286"/>
        <end position="320"/>
    </location>
</feature>
<dbReference type="Proteomes" id="UP000729402">
    <property type="component" value="Unassembled WGS sequence"/>
</dbReference>
<dbReference type="InterPro" id="IPR015633">
    <property type="entry name" value="E2F"/>
</dbReference>
<dbReference type="GO" id="GO:0046983">
    <property type="term" value="F:protein dimerization activity"/>
    <property type="evidence" value="ECO:0007669"/>
    <property type="project" value="InterPro"/>
</dbReference>
<dbReference type="PANTHER" id="PTHR12081:SF89">
    <property type="entry name" value="OS04G0112200 PROTEIN"/>
    <property type="match status" value="1"/>
</dbReference>
<dbReference type="EMBL" id="JAAALK010000285">
    <property type="protein sequence ID" value="KAG8064184.1"/>
    <property type="molecule type" value="Genomic_DNA"/>
</dbReference>
<gene>
    <name evidence="10" type="ORF">GUJ93_ZPchr0004g38767</name>
</gene>
<reference evidence="10" key="1">
    <citation type="journal article" date="2021" name="bioRxiv">
        <title>Whole Genome Assembly and Annotation of Northern Wild Rice, Zizania palustris L., Supports a Whole Genome Duplication in the Zizania Genus.</title>
        <authorList>
            <person name="Haas M."/>
            <person name="Kono T."/>
            <person name="Macchietto M."/>
            <person name="Millas R."/>
            <person name="McGilp L."/>
            <person name="Shao M."/>
            <person name="Duquette J."/>
            <person name="Hirsch C.N."/>
            <person name="Kimball J."/>
        </authorList>
    </citation>
    <scope>NUCLEOTIDE SEQUENCE</scope>
    <source>
        <tissue evidence="10">Fresh leaf tissue</tissue>
    </source>
</reference>
<sequence>MDGSSSIPLPHPSPSPPPPSPPAPQVFLRRSVPLPLPLPPQQHRGPAPPGPDHVHYIRTASSIPIYSPRLPGPRAAASRPPRPPPTAAPVAPPPPLPPAPSQTATLPPPQKPAAAVVLPLDTTTKDVAAPGTGNPTANAPDNEEKGGRESIQSEVIKGETEQGLDTECTTATIKGIKRPRKPKGFKQGSLRVNEGDAGPSLFSPNNCRYDSSLGLLTKKFITLLQGAEDGTLDLNKAAETLEVQKRRIYDITNVLEGVDLIEKKLKNMIHWKGFDMSKPKEREHQISALKEEIDSLYDEDSRLDDEIMEAQEKLNALIADEHKRKLLYIAKEDINRIPRFQGSTLIAINAPRGTYIEVPDPNADMDIYKDMDIQEKHYQIVLRSVMGPVDCFLISNNQETFNPDQQTVKDNLDAVVTSGSSHVPHQMDYVPSEAPEMGESNAVRENTSEPSKGNTSVPGILKIVPSDADAAADYWFASDVNRYSTPTSLLYLSSRTTYQDDIFDADM</sequence>
<evidence type="ECO:0000256" key="4">
    <source>
        <dbReference type="ARBA" id="ARBA00023163"/>
    </source>
</evidence>
<feature type="compositionally biased region" description="Polar residues" evidence="8">
    <location>
        <begin position="443"/>
        <end position="457"/>
    </location>
</feature>
<keyword evidence="2 6" id="KW-0805">Transcription regulation</keyword>
<reference evidence="10" key="2">
    <citation type="submission" date="2021-02" db="EMBL/GenBank/DDBJ databases">
        <authorList>
            <person name="Kimball J.A."/>
            <person name="Haas M.W."/>
            <person name="Macchietto M."/>
            <person name="Kono T."/>
            <person name="Duquette J."/>
            <person name="Shao M."/>
        </authorList>
    </citation>
    <scope>NUCLEOTIDE SEQUENCE</scope>
    <source>
        <tissue evidence="10">Fresh leaf tissue</tissue>
    </source>
</reference>
<feature type="compositionally biased region" description="Pro residues" evidence="8">
    <location>
        <begin position="9"/>
        <end position="24"/>
    </location>
</feature>
<organism evidence="10 11">
    <name type="scientific">Zizania palustris</name>
    <name type="common">Northern wild rice</name>
    <dbReference type="NCBI Taxonomy" id="103762"/>
    <lineage>
        <taxon>Eukaryota</taxon>
        <taxon>Viridiplantae</taxon>
        <taxon>Streptophyta</taxon>
        <taxon>Embryophyta</taxon>
        <taxon>Tracheophyta</taxon>
        <taxon>Spermatophyta</taxon>
        <taxon>Magnoliopsida</taxon>
        <taxon>Liliopsida</taxon>
        <taxon>Poales</taxon>
        <taxon>Poaceae</taxon>
        <taxon>BOP clade</taxon>
        <taxon>Oryzoideae</taxon>
        <taxon>Oryzeae</taxon>
        <taxon>Zizaniinae</taxon>
        <taxon>Zizania</taxon>
    </lineage>
</organism>
<dbReference type="InterPro" id="IPR032198">
    <property type="entry name" value="E2F_CC-MB"/>
</dbReference>
<feature type="compositionally biased region" description="Pro residues" evidence="8">
    <location>
        <begin position="80"/>
        <end position="111"/>
    </location>
</feature>
<evidence type="ECO:0000256" key="6">
    <source>
        <dbReference type="RuleBase" id="RU003796"/>
    </source>
</evidence>
<keyword evidence="5" id="KW-0131">Cell cycle</keyword>
<keyword evidence="11" id="KW-1185">Reference proteome</keyword>
<feature type="region of interest" description="Disordered" evidence="8">
    <location>
        <begin position="1"/>
        <end position="112"/>
    </location>
</feature>
<dbReference type="GO" id="GO:0090575">
    <property type="term" value="C:RNA polymerase II transcription regulator complex"/>
    <property type="evidence" value="ECO:0007669"/>
    <property type="project" value="TreeGrafter"/>
</dbReference>
<accession>A0A8J5SDR1</accession>
<evidence type="ECO:0000256" key="5">
    <source>
        <dbReference type="ARBA" id="ARBA00023306"/>
    </source>
</evidence>
<dbReference type="AlphaFoldDB" id="A0A8J5SDR1"/>
<dbReference type="PANTHER" id="PTHR12081">
    <property type="entry name" value="TRANSCRIPTION FACTOR E2F"/>
    <property type="match status" value="1"/>
</dbReference>
<proteinExistence type="inferred from homology"/>
<keyword evidence="4 6" id="KW-0804">Transcription</keyword>
<protein>
    <recommendedName>
        <fullName evidence="9">E2F/DP family winged-helix DNA-binding domain-containing protein</fullName>
    </recommendedName>
</protein>
<dbReference type="FunFam" id="1.10.10.10:FF:000008">
    <property type="entry name" value="E2F transcription factor 1"/>
    <property type="match status" value="1"/>
</dbReference>
<name>A0A8J5SDR1_ZIZPA</name>
<evidence type="ECO:0000256" key="1">
    <source>
        <dbReference type="ARBA" id="ARBA00010940"/>
    </source>
</evidence>
<keyword evidence="6" id="KW-0539">Nucleus</keyword>
<dbReference type="OrthoDB" id="1743261at2759"/>
<evidence type="ECO:0000256" key="2">
    <source>
        <dbReference type="ARBA" id="ARBA00023015"/>
    </source>
</evidence>
<dbReference type="InterPro" id="IPR003316">
    <property type="entry name" value="E2F_WHTH_DNA-bd_dom"/>
</dbReference>
<evidence type="ECO:0000313" key="10">
    <source>
        <dbReference type="EMBL" id="KAG8064184.1"/>
    </source>
</evidence>
<comment type="caution">
    <text evidence="10">The sequence shown here is derived from an EMBL/GenBank/DDBJ whole genome shotgun (WGS) entry which is preliminary data.</text>
</comment>
<comment type="similarity">
    <text evidence="1 6">Belongs to the E2F/DP family.</text>
</comment>
<evidence type="ECO:0000313" key="11">
    <source>
        <dbReference type="Proteomes" id="UP000729402"/>
    </source>
</evidence>
<evidence type="ECO:0000259" key="9">
    <source>
        <dbReference type="SMART" id="SM01372"/>
    </source>
</evidence>
<dbReference type="CDD" id="cd14660">
    <property type="entry name" value="E2F_DD"/>
    <property type="match status" value="1"/>
</dbReference>
<keyword evidence="3 6" id="KW-0238">DNA-binding</keyword>
<comment type="subcellular location">
    <subcellularLocation>
        <location evidence="6">Nucleus</location>
    </subcellularLocation>
</comment>
<evidence type="ECO:0000256" key="8">
    <source>
        <dbReference type="SAM" id="MobiDB-lite"/>
    </source>
</evidence>
<feature type="compositionally biased region" description="Low complexity" evidence="8">
    <location>
        <begin position="67"/>
        <end position="79"/>
    </location>
</feature>
<dbReference type="GO" id="GO:0000978">
    <property type="term" value="F:RNA polymerase II cis-regulatory region sequence-specific DNA binding"/>
    <property type="evidence" value="ECO:0007669"/>
    <property type="project" value="InterPro"/>
</dbReference>
<evidence type="ECO:0000256" key="3">
    <source>
        <dbReference type="ARBA" id="ARBA00023125"/>
    </source>
</evidence>
<evidence type="ECO:0000256" key="7">
    <source>
        <dbReference type="SAM" id="Coils"/>
    </source>
</evidence>
<dbReference type="SMART" id="SM01372">
    <property type="entry name" value="E2F_TDP"/>
    <property type="match status" value="1"/>
</dbReference>
<dbReference type="GO" id="GO:0000981">
    <property type="term" value="F:DNA-binding transcription factor activity, RNA polymerase II-specific"/>
    <property type="evidence" value="ECO:0007669"/>
    <property type="project" value="TreeGrafter"/>
</dbReference>
<dbReference type="Pfam" id="PF16421">
    <property type="entry name" value="E2F_CC-MB"/>
    <property type="match status" value="1"/>
</dbReference>
<keyword evidence="7" id="KW-0175">Coiled coil</keyword>
<feature type="region of interest" description="Disordered" evidence="8">
    <location>
        <begin position="432"/>
        <end position="458"/>
    </location>
</feature>
<feature type="compositionally biased region" description="Pro residues" evidence="8">
    <location>
        <begin position="34"/>
        <end position="51"/>
    </location>
</feature>
<feature type="domain" description="E2F/DP family winged-helix DNA-binding" evidence="9">
    <location>
        <begin position="208"/>
        <end position="273"/>
    </location>
</feature>
<feature type="region of interest" description="Disordered" evidence="8">
    <location>
        <begin position="125"/>
        <end position="150"/>
    </location>
</feature>